<dbReference type="PANTHER" id="PTHR24060">
    <property type="entry name" value="METABOTROPIC GLUTAMATE RECEPTOR"/>
    <property type="match status" value="1"/>
</dbReference>
<feature type="chain" id="PRO_5029454239" evidence="10">
    <location>
        <begin position="18"/>
        <end position="523"/>
    </location>
</feature>
<evidence type="ECO:0000256" key="6">
    <source>
        <dbReference type="ARBA" id="ARBA00023136"/>
    </source>
</evidence>
<protein>
    <submittedName>
        <fullName evidence="13">DgyrCDS16</fullName>
    </submittedName>
</protein>
<dbReference type="OrthoDB" id="425344at2759"/>
<dbReference type="GO" id="GO:0005886">
    <property type="term" value="C:plasma membrane"/>
    <property type="evidence" value="ECO:0007669"/>
    <property type="project" value="UniProtKB-SubCell"/>
</dbReference>
<evidence type="ECO:0000256" key="5">
    <source>
        <dbReference type="ARBA" id="ARBA00023040"/>
    </source>
</evidence>
<dbReference type="SUPFAM" id="SSF53822">
    <property type="entry name" value="Periplasmic binding protein-like I"/>
    <property type="match status" value="1"/>
</dbReference>
<dbReference type="AlphaFoldDB" id="A0A7I8V3M5"/>
<dbReference type="Pfam" id="PF07562">
    <property type="entry name" value="NCD3G"/>
    <property type="match status" value="1"/>
</dbReference>
<evidence type="ECO:0000256" key="10">
    <source>
        <dbReference type="SAM" id="SignalP"/>
    </source>
</evidence>
<keyword evidence="4" id="KW-1133">Transmembrane helix</keyword>
<evidence type="ECO:0000256" key="9">
    <source>
        <dbReference type="ARBA" id="ARBA00023224"/>
    </source>
</evidence>
<keyword evidence="3" id="KW-0812">Transmembrane</keyword>
<comment type="subcellular location">
    <subcellularLocation>
        <location evidence="1">Cell membrane</location>
        <topology evidence="1">Multi-pass membrane protein</topology>
    </subcellularLocation>
</comment>
<dbReference type="Pfam" id="PF01094">
    <property type="entry name" value="ANF_receptor"/>
    <property type="match status" value="1"/>
</dbReference>
<feature type="signal peptide" evidence="10">
    <location>
        <begin position="1"/>
        <end position="17"/>
    </location>
</feature>
<sequence>MLLKLFCLLNFASFGQCYVHIPDFPTGKDYEWRVRGDLNIIILYPISSFSSIPCSPPLNPTQVLGTELLTKVLTDLNSNEKILPNISLGVTYYDDCGTINGGSARIVQIYQQDCLDDFEKTNNIIGILGIFSSNQALSVGSLSSQLKIPVLSTYATAEGLSNKAIYEYFTRLVPSDKFTTQAMMHFSDYHNWRYIQLVFTDGIFGENAAKGIQKFAKMKGICVANTMRVDSFTDFKATVDKLIKYEKAKVIVMFTYPGHGKEIIRLLNKTKYYDHFTFFGADSYRFLDGYEKMQSKSFLFLYTLGEDPKFVDHVSSLTPSMADHIWMKKLWEQLGDCHFETNCSKYANFYETNKITDSIFKYMFKLGDGMEAYARALHNLISDQCPEAFNNKTLLKDCTKGPDVLKYLREVKFRSKTGINYFFDDNGDMLGDYNIFYYSPVGNKLEQKLAGTWSKRGEVLLALKQFQIESICSRPCPKKHIYIPQDLECCWQCKKCRDNEIVIKNRTECKKCPEFYWPGKNTN</sequence>
<dbReference type="Gene3D" id="2.10.50.30">
    <property type="entry name" value="GPCR, family 3, nine cysteines domain"/>
    <property type="match status" value="1"/>
</dbReference>
<dbReference type="InterPro" id="IPR038550">
    <property type="entry name" value="GPCR_3_9-Cys_sf"/>
</dbReference>
<keyword evidence="10" id="KW-0732">Signal</keyword>
<evidence type="ECO:0000313" key="13">
    <source>
        <dbReference type="EMBL" id="CAD5110630.1"/>
    </source>
</evidence>
<dbReference type="InterPro" id="IPR050726">
    <property type="entry name" value="mGluR"/>
</dbReference>
<dbReference type="InterPro" id="IPR011500">
    <property type="entry name" value="GPCR_3_9-Cys_dom"/>
</dbReference>
<evidence type="ECO:0000256" key="1">
    <source>
        <dbReference type="ARBA" id="ARBA00004651"/>
    </source>
</evidence>
<proteinExistence type="predicted"/>
<evidence type="ECO:0000256" key="2">
    <source>
        <dbReference type="ARBA" id="ARBA00022475"/>
    </source>
</evidence>
<feature type="domain" description="Receptor ligand binding region" evidence="11">
    <location>
        <begin position="74"/>
        <end position="438"/>
    </location>
</feature>
<dbReference type="InterPro" id="IPR028082">
    <property type="entry name" value="Peripla_BP_I"/>
</dbReference>
<evidence type="ECO:0000256" key="8">
    <source>
        <dbReference type="ARBA" id="ARBA00023180"/>
    </source>
</evidence>
<organism evidence="13 14">
    <name type="scientific">Dimorphilus gyrociliatus</name>
    <dbReference type="NCBI Taxonomy" id="2664684"/>
    <lineage>
        <taxon>Eukaryota</taxon>
        <taxon>Metazoa</taxon>
        <taxon>Spiralia</taxon>
        <taxon>Lophotrochozoa</taxon>
        <taxon>Annelida</taxon>
        <taxon>Polychaeta</taxon>
        <taxon>Polychaeta incertae sedis</taxon>
        <taxon>Dinophilidae</taxon>
        <taxon>Dimorphilus</taxon>
    </lineage>
</organism>
<feature type="domain" description="GPCR family 3 nine cysteines" evidence="12">
    <location>
        <begin position="469"/>
        <end position="518"/>
    </location>
</feature>
<dbReference type="Proteomes" id="UP000549394">
    <property type="component" value="Unassembled WGS sequence"/>
</dbReference>
<comment type="caution">
    <text evidence="13">The sequence shown here is derived from an EMBL/GenBank/DDBJ whole genome shotgun (WGS) entry which is preliminary data.</text>
</comment>
<dbReference type="Gene3D" id="3.40.50.2300">
    <property type="match status" value="2"/>
</dbReference>
<keyword evidence="8" id="KW-0325">Glycoprotein</keyword>
<dbReference type="InterPro" id="IPR000337">
    <property type="entry name" value="GPCR_3"/>
</dbReference>
<dbReference type="EMBL" id="CAJFCJ010000001">
    <property type="protein sequence ID" value="CAD5110630.1"/>
    <property type="molecule type" value="Genomic_DNA"/>
</dbReference>
<keyword evidence="5" id="KW-0297">G-protein coupled receptor</keyword>
<keyword evidence="14" id="KW-1185">Reference proteome</keyword>
<evidence type="ECO:0000256" key="3">
    <source>
        <dbReference type="ARBA" id="ARBA00022692"/>
    </source>
</evidence>
<keyword evidence="6" id="KW-0472">Membrane</keyword>
<accession>A0A7I8V3M5</accession>
<evidence type="ECO:0000256" key="4">
    <source>
        <dbReference type="ARBA" id="ARBA00022989"/>
    </source>
</evidence>
<keyword evidence="7" id="KW-0675">Receptor</keyword>
<keyword evidence="2" id="KW-1003">Cell membrane</keyword>
<evidence type="ECO:0000313" key="14">
    <source>
        <dbReference type="Proteomes" id="UP000549394"/>
    </source>
</evidence>
<evidence type="ECO:0000259" key="12">
    <source>
        <dbReference type="Pfam" id="PF07562"/>
    </source>
</evidence>
<dbReference type="PRINTS" id="PR00248">
    <property type="entry name" value="GPCRMGR"/>
</dbReference>
<evidence type="ECO:0000256" key="7">
    <source>
        <dbReference type="ARBA" id="ARBA00023170"/>
    </source>
</evidence>
<dbReference type="InterPro" id="IPR001828">
    <property type="entry name" value="ANF_lig-bd_rcpt"/>
</dbReference>
<name>A0A7I8V3M5_9ANNE</name>
<reference evidence="13 14" key="1">
    <citation type="submission" date="2020-08" db="EMBL/GenBank/DDBJ databases">
        <authorList>
            <person name="Hejnol A."/>
        </authorList>
    </citation>
    <scope>NUCLEOTIDE SEQUENCE [LARGE SCALE GENOMIC DNA]</scope>
</reference>
<keyword evidence="9" id="KW-0807">Transducer</keyword>
<gene>
    <name evidence="13" type="ORF">DGYR_LOCUS7</name>
</gene>
<dbReference type="GO" id="GO:0004930">
    <property type="term" value="F:G protein-coupled receptor activity"/>
    <property type="evidence" value="ECO:0007669"/>
    <property type="project" value="UniProtKB-KW"/>
</dbReference>
<evidence type="ECO:0000259" key="11">
    <source>
        <dbReference type="Pfam" id="PF01094"/>
    </source>
</evidence>